<dbReference type="Proteomes" id="UP001071230">
    <property type="component" value="Unassembled WGS sequence"/>
</dbReference>
<dbReference type="Pfam" id="PF02589">
    <property type="entry name" value="LUD_dom"/>
    <property type="match status" value="1"/>
</dbReference>
<evidence type="ECO:0000256" key="3">
    <source>
        <dbReference type="ARBA" id="ARBA00022723"/>
    </source>
</evidence>
<dbReference type="GO" id="GO:0006089">
    <property type="term" value="P:lactate metabolic process"/>
    <property type="evidence" value="ECO:0007669"/>
    <property type="project" value="InterPro"/>
</dbReference>
<dbReference type="SUPFAM" id="SSF100950">
    <property type="entry name" value="NagB/RpiA/CoA transferase-like"/>
    <property type="match status" value="1"/>
</dbReference>
<keyword evidence="3" id="KW-0479">Metal-binding</keyword>
<reference evidence="9" key="2">
    <citation type="submission" date="2020-01" db="EMBL/GenBank/DDBJ databases">
        <authorList>
            <person name="Hornung B."/>
        </authorList>
    </citation>
    <scope>NUCLEOTIDE SEQUENCE</scope>
    <source>
        <strain evidence="9">PacBioINE</strain>
    </source>
</reference>
<dbReference type="Gene3D" id="1.10.1060.10">
    <property type="entry name" value="Alpha-helical ferredoxin"/>
    <property type="match status" value="1"/>
</dbReference>
<dbReference type="PANTHER" id="PTHR47153:SF2">
    <property type="entry name" value="LACTATE UTILIZATION PROTEIN B"/>
    <property type="match status" value="1"/>
</dbReference>
<name>A0A8S0XVQ3_9FIRM</name>
<evidence type="ECO:0000256" key="2">
    <source>
        <dbReference type="ARBA" id="ARBA00022485"/>
    </source>
</evidence>
<dbReference type="InterPro" id="IPR004452">
    <property type="entry name" value="LutB/LldF"/>
</dbReference>
<keyword evidence="2" id="KW-0004">4Fe-4S</keyword>
<keyword evidence="4" id="KW-0677">Repeat</keyword>
<reference evidence="10" key="1">
    <citation type="submission" date="2014-11" db="EMBL/GenBank/DDBJ databases">
        <authorList>
            <person name="Hornung B.V."/>
        </authorList>
    </citation>
    <scope>NUCLEOTIDE SEQUENCE</scope>
    <source>
        <strain evidence="10">INE</strain>
    </source>
</reference>
<evidence type="ECO:0000256" key="4">
    <source>
        <dbReference type="ARBA" id="ARBA00022737"/>
    </source>
</evidence>
<accession>A0A8S0XVQ3</accession>
<dbReference type="InterPro" id="IPR017896">
    <property type="entry name" value="4Fe4S_Fe-S-bd"/>
</dbReference>
<sequence length="424" mass="46614">MKSDLTKAFADYAKDLNQASRDENIQKAMSRAVKSYRATTDETMRRFPHTPELAAEVREIKTQAIQNNAALLREAMASVERNKGKAFYARDAEEALRLALEIIGRGKVVVKGKSMLGEELHLREYLEDHGNEVWETDLGEFILQLKKERPMHILSPAIHVPREQVADIFSKFFQKEVPPDIAAEVGAVREFLREKYFSADVGISGANVVAADTGAMVIIENEGNVRLSTGAPPVHLLMVGVEKIVPTFQEAMKVAEVTWRYAQYGVPGYVNIISGPSKTGDIEKVTTYGAHGPKEFYVIFVDNGRSLMAGDERFSQALHCLRCGGCMYECPVFQVTAGHFGHTYLGGIGAIWTAFVSGGLDVAAPLLYTCLRCGRCVERCPMRINVPGMVGELRKMLIYGESLPGEDLPEAAIAGGVGFEHAPV</sequence>
<dbReference type="InterPro" id="IPR009051">
    <property type="entry name" value="Helical_ferredxn"/>
</dbReference>
<dbReference type="PROSITE" id="PS00198">
    <property type="entry name" value="4FE4S_FER_1"/>
    <property type="match status" value="1"/>
</dbReference>
<evidence type="ECO:0000256" key="6">
    <source>
        <dbReference type="ARBA" id="ARBA00023004"/>
    </source>
</evidence>
<dbReference type="PANTHER" id="PTHR47153">
    <property type="entry name" value="LACTATE UTILIZATION PROTEIN B"/>
    <property type="match status" value="1"/>
</dbReference>
<gene>
    <name evidence="10" type="ORF">DEACI_1100</name>
    <name evidence="9" type="ORF">DEACI_1170</name>
</gene>
<dbReference type="PROSITE" id="PS51379">
    <property type="entry name" value="4FE4S_FER_2"/>
    <property type="match status" value="1"/>
</dbReference>
<keyword evidence="5" id="KW-0249">Electron transport</keyword>
<evidence type="ECO:0000313" key="10">
    <source>
        <dbReference type="EMBL" id="CEJ06651.1"/>
    </source>
</evidence>
<evidence type="ECO:0000256" key="1">
    <source>
        <dbReference type="ARBA" id="ARBA00022448"/>
    </source>
</evidence>
<dbReference type="Pfam" id="PF13183">
    <property type="entry name" value="Fer4_8"/>
    <property type="match status" value="1"/>
</dbReference>
<evidence type="ECO:0000313" key="9">
    <source>
        <dbReference type="EMBL" id="CAA7600517.1"/>
    </source>
</evidence>
<proteinExistence type="predicted"/>
<evidence type="ECO:0000256" key="7">
    <source>
        <dbReference type="ARBA" id="ARBA00023014"/>
    </source>
</evidence>
<keyword evidence="7" id="KW-0411">Iron-sulfur</keyword>
<dbReference type="AlphaFoldDB" id="A0A8S0XVQ3"/>
<dbReference type="EMBL" id="CDGJ01000032">
    <property type="protein sequence ID" value="CEJ06651.1"/>
    <property type="molecule type" value="Genomic_DNA"/>
</dbReference>
<feature type="domain" description="4Fe-4S ferredoxin-type" evidence="8">
    <location>
        <begin position="363"/>
        <end position="392"/>
    </location>
</feature>
<keyword evidence="11" id="KW-1185">Reference proteome</keyword>
<dbReference type="RefSeq" id="WP_372503578.1">
    <property type="nucleotide sequence ID" value="NZ_CDGJ01000032.1"/>
</dbReference>
<evidence type="ECO:0000256" key="5">
    <source>
        <dbReference type="ARBA" id="ARBA00022982"/>
    </source>
</evidence>
<dbReference type="SUPFAM" id="SSF46548">
    <property type="entry name" value="alpha-helical ferredoxin"/>
    <property type="match status" value="1"/>
</dbReference>
<organism evidence="9">
    <name type="scientific">Acididesulfobacillus acetoxydans</name>
    <dbReference type="NCBI Taxonomy" id="1561005"/>
    <lineage>
        <taxon>Bacteria</taxon>
        <taxon>Bacillati</taxon>
        <taxon>Bacillota</taxon>
        <taxon>Clostridia</taxon>
        <taxon>Eubacteriales</taxon>
        <taxon>Peptococcaceae</taxon>
        <taxon>Acididesulfobacillus</taxon>
    </lineage>
</organism>
<keyword evidence="6" id="KW-0408">Iron</keyword>
<dbReference type="GO" id="GO:0051539">
    <property type="term" value="F:4 iron, 4 sulfur cluster binding"/>
    <property type="evidence" value="ECO:0007669"/>
    <property type="project" value="UniProtKB-KW"/>
</dbReference>
<dbReference type="EMBL" id="LR746496">
    <property type="protein sequence ID" value="CAA7600517.1"/>
    <property type="molecule type" value="Genomic_DNA"/>
</dbReference>
<dbReference type="GO" id="GO:0046872">
    <property type="term" value="F:metal ion binding"/>
    <property type="evidence" value="ECO:0007669"/>
    <property type="project" value="UniProtKB-KW"/>
</dbReference>
<dbReference type="InterPro" id="IPR017900">
    <property type="entry name" value="4Fe4S_Fe_S_CS"/>
</dbReference>
<protein>
    <submittedName>
        <fullName evidence="10">Lactate utilization protein B</fullName>
    </submittedName>
    <submittedName>
        <fullName evidence="9">Uncharacterized ACR, YkgG family COG1556</fullName>
    </submittedName>
</protein>
<evidence type="ECO:0000259" key="8">
    <source>
        <dbReference type="PROSITE" id="PS51379"/>
    </source>
</evidence>
<dbReference type="InterPro" id="IPR003741">
    <property type="entry name" value="LUD_dom"/>
</dbReference>
<keyword evidence="1" id="KW-0813">Transport</keyword>
<dbReference type="Proteomes" id="UP000836597">
    <property type="component" value="Chromosome"/>
</dbReference>
<dbReference type="Gene3D" id="3.40.50.10420">
    <property type="entry name" value="NagB/RpiA/CoA transferase-like"/>
    <property type="match status" value="1"/>
</dbReference>
<dbReference type="KEGG" id="aacx:DEACI_1170"/>
<dbReference type="InterPro" id="IPR024185">
    <property type="entry name" value="FTHF_cligase-like_sf"/>
</dbReference>
<evidence type="ECO:0000313" key="11">
    <source>
        <dbReference type="Proteomes" id="UP001071230"/>
    </source>
</evidence>
<dbReference type="InterPro" id="IPR037171">
    <property type="entry name" value="NagB/RpiA_transferase-like"/>
</dbReference>